<dbReference type="InterPro" id="IPR001304">
    <property type="entry name" value="C-type_lectin-like"/>
</dbReference>
<gene>
    <name evidence="2" type="ORF">OESDEN_02304</name>
</gene>
<dbReference type="Gene3D" id="3.10.100.10">
    <property type="entry name" value="Mannose-Binding Protein A, subunit A"/>
    <property type="match status" value="1"/>
</dbReference>
<evidence type="ECO:0000313" key="3">
    <source>
        <dbReference type="Proteomes" id="UP000053660"/>
    </source>
</evidence>
<dbReference type="InterPro" id="IPR050111">
    <property type="entry name" value="C-type_lectin/snaclec_domain"/>
</dbReference>
<keyword evidence="3" id="KW-1185">Reference proteome</keyword>
<dbReference type="SMART" id="SM00034">
    <property type="entry name" value="CLECT"/>
    <property type="match status" value="1"/>
</dbReference>
<dbReference type="AlphaFoldDB" id="A0A0B1TQR0"/>
<dbReference type="SUPFAM" id="SSF56436">
    <property type="entry name" value="C-type lectin-like"/>
    <property type="match status" value="1"/>
</dbReference>
<dbReference type="CDD" id="cd00037">
    <property type="entry name" value="CLECT"/>
    <property type="match status" value="1"/>
</dbReference>
<dbReference type="InterPro" id="IPR016187">
    <property type="entry name" value="CTDL_fold"/>
</dbReference>
<dbReference type="EMBL" id="KN549409">
    <property type="protein sequence ID" value="KHJ97720.1"/>
    <property type="molecule type" value="Genomic_DNA"/>
</dbReference>
<dbReference type="PANTHER" id="PTHR22803">
    <property type="entry name" value="MANNOSE, PHOSPHOLIPASE, LECTIN RECEPTOR RELATED"/>
    <property type="match status" value="1"/>
</dbReference>
<accession>A0A0B1TQR0</accession>
<evidence type="ECO:0000259" key="1">
    <source>
        <dbReference type="PROSITE" id="PS50041"/>
    </source>
</evidence>
<feature type="non-terminal residue" evidence="2">
    <location>
        <position position="1"/>
    </location>
</feature>
<proteinExistence type="predicted"/>
<reference evidence="2 3" key="1">
    <citation type="submission" date="2014-03" db="EMBL/GenBank/DDBJ databases">
        <title>Draft genome of the hookworm Oesophagostomum dentatum.</title>
        <authorList>
            <person name="Mitreva M."/>
        </authorList>
    </citation>
    <scope>NUCLEOTIDE SEQUENCE [LARGE SCALE GENOMIC DNA]</scope>
    <source>
        <strain evidence="2 3">OD-Hann</strain>
    </source>
</reference>
<protein>
    <submittedName>
        <fullName evidence="2">Lectin C-type domain protein</fullName>
    </submittedName>
</protein>
<dbReference type="InterPro" id="IPR016186">
    <property type="entry name" value="C-type_lectin-like/link_sf"/>
</dbReference>
<dbReference type="OrthoDB" id="5877732at2759"/>
<sequence length="104" mass="11835">LHKKRFKENRLQVGSDNTYDSAEADCVSLGAHLTSIHNGFENNFVASLTEVGKSLSTNQMTWIGLRFQQNKWSWMDGSDTSYMNWMKGKPEKDASKYACAEVCY</sequence>
<dbReference type="Proteomes" id="UP000053660">
    <property type="component" value="Unassembled WGS sequence"/>
</dbReference>
<evidence type="ECO:0000313" key="2">
    <source>
        <dbReference type="EMBL" id="KHJ97720.1"/>
    </source>
</evidence>
<dbReference type="PROSITE" id="PS50041">
    <property type="entry name" value="C_TYPE_LECTIN_2"/>
    <property type="match status" value="1"/>
</dbReference>
<dbReference type="Pfam" id="PF00059">
    <property type="entry name" value="Lectin_C"/>
    <property type="match status" value="1"/>
</dbReference>
<feature type="domain" description="C-type lectin" evidence="1">
    <location>
        <begin position="18"/>
        <end position="104"/>
    </location>
</feature>
<name>A0A0B1TQR0_OESDE</name>
<organism evidence="2 3">
    <name type="scientific">Oesophagostomum dentatum</name>
    <name type="common">Nodular worm</name>
    <dbReference type="NCBI Taxonomy" id="61180"/>
    <lineage>
        <taxon>Eukaryota</taxon>
        <taxon>Metazoa</taxon>
        <taxon>Ecdysozoa</taxon>
        <taxon>Nematoda</taxon>
        <taxon>Chromadorea</taxon>
        <taxon>Rhabditida</taxon>
        <taxon>Rhabditina</taxon>
        <taxon>Rhabditomorpha</taxon>
        <taxon>Strongyloidea</taxon>
        <taxon>Strongylidae</taxon>
        <taxon>Oesophagostomum</taxon>
    </lineage>
</organism>